<evidence type="ECO:0000256" key="10">
    <source>
        <dbReference type="ARBA" id="ARBA00023004"/>
    </source>
</evidence>
<dbReference type="InterPro" id="IPR023753">
    <property type="entry name" value="FAD/NAD-binding_dom"/>
</dbReference>
<comment type="cofactor">
    <cofactor evidence="1">
        <name>siroheme</name>
        <dbReference type="ChEBI" id="CHEBI:60052"/>
    </cofactor>
</comment>
<name>A0A0C2FFL9_9ACTN</name>
<feature type="domain" description="BFD-like [2Fe-2S]-binding" evidence="12">
    <location>
        <begin position="414"/>
        <end position="461"/>
    </location>
</feature>
<protein>
    <submittedName>
        <fullName evidence="14">Electron transfer flavoprotein</fullName>
    </submittedName>
</protein>
<keyword evidence="5" id="KW-0349">Heme</keyword>
<dbReference type="GO" id="GO:0051536">
    <property type="term" value="F:iron-sulfur cluster binding"/>
    <property type="evidence" value="ECO:0007669"/>
    <property type="project" value="UniProtKB-KW"/>
</dbReference>
<evidence type="ECO:0000256" key="5">
    <source>
        <dbReference type="ARBA" id="ARBA00022617"/>
    </source>
</evidence>
<sequence>MTCAVRHLVVIGNGMVGARFAEEVARRDPDGRRCRVTVVGAEAGGAYNRVLLPGVVAGDYTLDDIRLPEPETPSVRVRTGVAARAIDPRRKTVALDDGTRLNYDRLVLATGARARVPPVAGIADEAGRLAAGVSTLRDIADCRRLMAQARPGGAAAVLGGGVLGLEIARALAGRGVRCTVVEAMPWIMHQEIDEQAAEVLSRRYGEAGVAVCAGQAAARWHPTAGLELDDGRTLAAEALVLTTGVRGSTELADAAGIATDHGVLVDDELASSEPGVYAIGDCAQHPAGGAGLVQPGWEQAAVLADRLTGTGPGACYTGVRPVTRLKAEGIELAAMGRLDTGDPVLTIDDFRAGRYARLSAQGDLVTGAVLLGFPRAAGTLGRLFATGSPLPAEPLALFHESATAAADTGEEEPVCRCNAVSRDRIEAAWRDGARSRTSVAERTRATTGCGECARDVDALLSAWSGGDAASRSQR</sequence>
<evidence type="ECO:0000256" key="9">
    <source>
        <dbReference type="ARBA" id="ARBA00023002"/>
    </source>
</evidence>
<evidence type="ECO:0000259" key="13">
    <source>
        <dbReference type="Pfam" id="PF07992"/>
    </source>
</evidence>
<dbReference type="InterPro" id="IPR041854">
    <property type="entry name" value="BFD-like_2Fe2S-bd_dom_sf"/>
</dbReference>
<evidence type="ECO:0000256" key="3">
    <source>
        <dbReference type="ARBA" id="ARBA00005096"/>
    </source>
</evidence>
<dbReference type="InterPro" id="IPR016156">
    <property type="entry name" value="FAD/NAD-linked_Rdtase_dimer_sf"/>
</dbReference>
<evidence type="ECO:0000256" key="6">
    <source>
        <dbReference type="ARBA" id="ARBA00022630"/>
    </source>
</evidence>
<keyword evidence="10" id="KW-0408">Iron</keyword>
<dbReference type="RefSeq" id="WP_040274283.1">
    <property type="nucleotide sequence ID" value="NZ_JROO01000029.1"/>
</dbReference>
<keyword evidence="9" id="KW-0560">Oxidoreductase</keyword>
<gene>
    <name evidence="14" type="ORF">LP52_15055</name>
</gene>
<comment type="caution">
    <text evidence="14">The sequence shown here is derived from an EMBL/GenBank/DDBJ whole genome shotgun (WGS) entry which is preliminary data.</text>
</comment>
<dbReference type="Gene3D" id="3.50.50.60">
    <property type="entry name" value="FAD/NAD(P)-binding domain"/>
    <property type="match status" value="2"/>
</dbReference>
<comment type="pathway">
    <text evidence="3">Nitrogen metabolism; nitrate reduction (assimilation).</text>
</comment>
<dbReference type="InterPro" id="IPR052034">
    <property type="entry name" value="NasD-like"/>
</dbReference>
<keyword evidence="6" id="KW-0285">Flavoprotein</keyword>
<evidence type="ECO:0000256" key="2">
    <source>
        <dbReference type="ARBA" id="ARBA00001966"/>
    </source>
</evidence>
<comment type="cofactor">
    <cofactor evidence="2">
        <name>[4Fe-4S] cluster</name>
        <dbReference type="ChEBI" id="CHEBI:49883"/>
    </cofactor>
</comment>
<evidence type="ECO:0000313" key="15">
    <source>
        <dbReference type="Proteomes" id="UP000031675"/>
    </source>
</evidence>
<evidence type="ECO:0000256" key="11">
    <source>
        <dbReference type="ARBA" id="ARBA00023014"/>
    </source>
</evidence>
<keyword evidence="11" id="KW-0411">Iron-sulfur</keyword>
<evidence type="ECO:0000256" key="1">
    <source>
        <dbReference type="ARBA" id="ARBA00001929"/>
    </source>
</evidence>
<keyword evidence="7" id="KW-0479">Metal-binding</keyword>
<dbReference type="OrthoDB" id="9768666at2"/>
<organism evidence="14 15">
    <name type="scientific">Streptomonospora alba</name>
    <dbReference type="NCBI Taxonomy" id="183763"/>
    <lineage>
        <taxon>Bacteria</taxon>
        <taxon>Bacillati</taxon>
        <taxon>Actinomycetota</taxon>
        <taxon>Actinomycetes</taxon>
        <taxon>Streptosporangiales</taxon>
        <taxon>Nocardiopsidaceae</taxon>
        <taxon>Streptomonospora</taxon>
    </lineage>
</organism>
<dbReference type="AlphaFoldDB" id="A0A0C2FFL9"/>
<dbReference type="GO" id="GO:0046872">
    <property type="term" value="F:metal ion binding"/>
    <property type="evidence" value="ECO:0007669"/>
    <property type="project" value="UniProtKB-KW"/>
</dbReference>
<dbReference type="Pfam" id="PF07992">
    <property type="entry name" value="Pyr_redox_2"/>
    <property type="match status" value="1"/>
</dbReference>
<dbReference type="InterPro" id="IPR036188">
    <property type="entry name" value="FAD/NAD-bd_sf"/>
</dbReference>
<dbReference type="PRINTS" id="PR00368">
    <property type="entry name" value="FADPNR"/>
</dbReference>
<accession>A0A0C2FFL9</accession>
<dbReference type="STRING" id="183763.LP52_15055"/>
<dbReference type="PRINTS" id="PR00411">
    <property type="entry name" value="PNDRDTASEI"/>
</dbReference>
<reference evidence="15" key="1">
    <citation type="journal article" date="2015" name="Chem. Biol.">
        <title>Structure, bioactivity, and resistance mechanism of streptomonomicin, an unusual lasso Peptide from an understudied halophilic actinomycete.</title>
        <authorList>
            <person name="Metelev M."/>
            <person name="Tietz J.I."/>
            <person name="Melby J.O."/>
            <person name="Blair P.M."/>
            <person name="Zhu L."/>
            <person name="Livnat I."/>
            <person name="Severinov K."/>
            <person name="Mitchell D.A."/>
        </authorList>
    </citation>
    <scope>NUCLEOTIDE SEQUENCE [LARGE SCALE GENOMIC DNA]</scope>
    <source>
        <strain evidence="15">YIM 90003</strain>
    </source>
</reference>
<comment type="similarity">
    <text evidence="4">Belongs to the nitrite and sulfite reductase 4Fe-4S domain family.</text>
</comment>
<keyword evidence="15" id="KW-1185">Reference proteome</keyword>
<dbReference type="GO" id="GO:0016491">
    <property type="term" value="F:oxidoreductase activity"/>
    <property type="evidence" value="ECO:0007669"/>
    <property type="project" value="UniProtKB-KW"/>
</dbReference>
<feature type="domain" description="FAD/NAD(P)-binding" evidence="13">
    <location>
        <begin position="7"/>
        <end position="294"/>
    </location>
</feature>
<dbReference type="Proteomes" id="UP000031675">
    <property type="component" value="Unassembled WGS sequence"/>
</dbReference>
<proteinExistence type="inferred from homology"/>
<dbReference type="PANTHER" id="PTHR43809:SF1">
    <property type="entry name" value="NITRITE REDUCTASE (NADH) LARGE SUBUNIT"/>
    <property type="match status" value="1"/>
</dbReference>
<dbReference type="EMBL" id="JROO01000029">
    <property type="protein sequence ID" value="KIH98034.1"/>
    <property type="molecule type" value="Genomic_DNA"/>
</dbReference>
<dbReference type="SUPFAM" id="SSF51905">
    <property type="entry name" value="FAD/NAD(P)-binding domain"/>
    <property type="match status" value="2"/>
</dbReference>
<evidence type="ECO:0000256" key="8">
    <source>
        <dbReference type="ARBA" id="ARBA00022827"/>
    </source>
</evidence>
<evidence type="ECO:0000313" key="14">
    <source>
        <dbReference type="EMBL" id="KIH98034.1"/>
    </source>
</evidence>
<dbReference type="Gene3D" id="1.10.10.1100">
    <property type="entry name" value="BFD-like [2Fe-2S]-binding domain"/>
    <property type="match status" value="1"/>
</dbReference>
<dbReference type="Pfam" id="PF04324">
    <property type="entry name" value="Fer2_BFD"/>
    <property type="match status" value="1"/>
</dbReference>
<dbReference type="InterPro" id="IPR007419">
    <property type="entry name" value="BFD-like_2Fe2S-bd_dom"/>
</dbReference>
<evidence type="ECO:0000256" key="7">
    <source>
        <dbReference type="ARBA" id="ARBA00022723"/>
    </source>
</evidence>
<evidence type="ECO:0000259" key="12">
    <source>
        <dbReference type="Pfam" id="PF04324"/>
    </source>
</evidence>
<keyword evidence="8" id="KW-0274">FAD</keyword>
<dbReference type="PANTHER" id="PTHR43809">
    <property type="entry name" value="NITRITE REDUCTASE (NADH) LARGE SUBUNIT"/>
    <property type="match status" value="1"/>
</dbReference>
<dbReference type="Gene3D" id="3.30.390.30">
    <property type="match status" value="1"/>
</dbReference>
<evidence type="ECO:0000256" key="4">
    <source>
        <dbReference type="ARBA" id="ARBA00010429"/>
    </source>
</evidence>